<dbReference type="RefSeq" id="WP_167403495.1">
    <property type="nucleotide sequence ID" value="NZ_CADIJZ010000007.1"/>
</dbReference>
<reference evidence="2 3" key="1">
    <citation type="submission" date="2020-04" db="EMBL/GenBank/DDBJ databases">
        <authorList>
            <person name="De Canck E."/>
        </authorList>
    </citation>
    <scope>NUCLEOTIDE SEQUENCE [LARGE SCALE GENOMIC DNA]</scope>
    <source>
        <strain evidence="2 3">LMG 27174</strain>
    </source>
</reference>
<proteinExistence type="predicted"/>
<evidence type="ECO:0000256" key="1">
    <source>
        <dbReference type="SAM" id="MobiDB-lite"/>
    </source>
</evidence>
<dbReference type="EMBL" id="CADIJZ010000007">
    <property type="protein sequence ID" value="CAB3676743.1"/>
    <property type="molecule type" value="Genomic_DNA"/>
</dbReference>
<organism evidence="2 3">
    <name type="scientific">Paraburkholderia rhynchosiae</name>
    <dbReference type="NCBI Taxonomy" id="487049"/>
    <lineage>
        <taxon>Bacteria</taxon>
        <taxon>Pseudomonadati</taxon>
        <taxon>Pseudomonadota</taxon>
        <taxon>Betaproteobacteria</taxon>
        <taxon>Burkholderiales</taxon>
        <taxon>Burkholderiaceae</taxon>
        <taxon>Paraburkholderia</taxon>
    </lineage>
</organism>
<evidence type="ECO:0000313" key="3">
    <source>
        <dbReference type="Proteomes" id="UP000494205"/>
    </source>
</evidence>
<protein>
    <submittedName>
        <fullName evidence="2">Uncharacterized protein</fullName>
    </submittedName>
</protein>
<sequence>MPLKRGTSRETVSRNIKTEAKHGKPQKQAVAIALNQARKSGKKIPKKSDK</sequence>
<dbReference type="Proteomes" id="UP000494205">
    <property type="component" value="Unassembled WGS sequence"/>
</dbReference>
<gene>
    <name evidence="2" type="ORF">LMG27174_02430</name>
</gene>
<accession>A0A6J5AR79</accession>
<name>A0A6J5AR79_9BURK</name>
<feature type="compositionally biased region" description="Basic and acidic residues" evidence="1">
    <location>
        <begin position="7"/>
        <end position="22"/>
    </location>
</feature>
<evidence type="ECO:0000313" key="2">
    <source>
        <dbReference type="EMBL" id="CAB3676743.1"/>
    </source>
</evidence>
<feature type="region of interest" description="Disordered" evidence="1">
    <location>
        <begin position="1"/>
        <end position="29"/>
    </location>
</feature>
<dbReference type="AlphaFoldDB" id="A0A6J5AR79"/>